<evidence type="ECO:0000313" key="3">
    <source>
        <dbReference type="Proteomes" id="UP000289708"/>
    </source>
</evidence>
<organism evidence="2 3">
    <name type="scientific">Hansschlegelia zhihuaiae</name>
    <dbReference type="NCBI Taxonomy" id="405005"/>
    <lineage>
        <taxon>Bacteria</taxon>
        <taxon>Pseudomonadati</taxon>
        <taxon>Pseudomonadota</taxon>
        <taxon>Alphaproteobacteria</taxon>
        <taxon>Hyphomicrobiales</taxon>
        <taxon>Methylopilaceae</taxon>
        <taxon>Hansschlegelia</taxon>
    </lineage>
</organism>
<keyword evidence="1" id="KW-0472">Membrane</keyword>
<gene>
    <name evidence="2" type="ORF">EK403_03175</name>
</gene>
<accession>A0A4Q0MMV3</accession>
<keyword evidence="3" id="KW-1185">Reference proteome</keyword>
<dbReference type="AlphaFoldDB" id="A0A4Q0MMV3"/>
<evidence type="ECO:0000313" key="2">
    <source>
        <dbReference type="EMBL" id="RXF75064.1"/>
    </source>
</evidence>
<comment type="caution">
    <text evidence="2">The sequence shown here is derived from an EMBL/GenBank/DDBJ whole genome shotgun (WGS) entry which is preliminary data.</text>
</comment>
<evidence type="ECO:0000256" key="1">
    <source>
        <dbReference type="SAM" id="Phobius"/>
    </source>
</evidence>
<dbReference type="EMBL" id="RYFI01000002">
    <property type="protein sequence ID" value="RXF75064.1"/>
    <property type="molecule type" value="Genomic_DNA"/>
</dbReference>
<keyword evidence="1" id="KW-1133">Transmembrane helix</keyword>
<sequence length="71" mass="6852">MTLQGSKSKKSSLTIWAGALGALVGIGGGALGLTVTEADVSELVGAGAAIFAGVGGVIAVIGRIRATKTVR</sequence>
<keyword evidence="1" id="KW-0812">Transmembrane</keyword>
<feature type="transmembrane region" description="Helical" evidence="1">
    <location>
        <begin position="12"/>
        <end position="31"/>
    </location>
</feature>
<name>A0A4Q0MMV3_9HYPH</name>
<dbReference type="Proteomes" id="UP000289708">
    <property type="component" value="Unassembled WGS sequence"/>
</dbReference>
<feature type="transmembrane region" description="Helical" evidence="1">
    <location>
        <begin position="43"/>
        <end position="62"/>
    </location>
</feature>
<protein>
    <submittedName>
        <fullName evidence="2">Uncharacterized protein</fullName>
    </submittedName>
</protein>
<dbReference type="RefSeq" id="WP_128776054.1">
    <property type="nucleotide sequence ID" value="NZ_RYFI01000002.1"/>
</dbReference>
<reference evidence="2 3" key="1">
    <citation type="submission" date="2018-12" db="EMBL/GenBank/DDBJ databases">
        <title>bacterium Hansschlegelia zhihuaiae S113.</title>
        <authorList>
            <person name="He J."/>
        </authorList>
    </citation>
    <scope>NUCLEOTIDE SEQUENCE [LARGE SCALE GENOMIC DNA]</scope>
    <source>
        <strain evidence="2 3">S 113</strain>
    </source>
</reference>
<proteinExistence type="predicted"/>